<dbReference type="InterPro" id="IPR036390">
    <property type="entry name" value="WH_DNA-bd_sf"/>
</dbReference>
<evidence type="ECO:0000256" key="3">
    <source>
        <dbReference type="ARBA" id="ARBA00023125"/>
    </source>
</evidence>
<evidence type="ECO:0000313" key="8">
    <source>
        <dbReference type="Proteomes" id="UP000288071"/>
    </source>
</evidence>
<evidence type="ECO:0000256" key="5">
    <source>
        <dbReference type="SAM" id="MobiDB-lite"/>
    </source>
</evidence>
<dbReference type="Proteomes" id="UP000288071">
    <property type="component" value="Unassembled WGS sequence"/>
</dbReference>
<keyword evidence="3" id="KW-0238">DNA-binding</keyword>
<dbReference type="Pfam" id="PF00126">
    <property type="entry name" value="HTH_1"/>
    <property type="match status" value="1"/>
</dbReference>
<dbReference type="PANTHER" id="PTHR30126:SF94">
    <property type="entry name" value="LYSR FAMILY TRANSCRIPTIONAL REGULATOR"/>
    <property type="match status" value="1"/>
</dbReference>
<dbReference type="PRINTS" id="PR00039">
    <property type="entry name" value="HTHLYSR"/>
</dbReference>
<feature type="region of interest" description="Disordered" evidence="5">
    <location>
        <begin position="1"/>
        <end position="31"/>
    </location>
</feature>
<keyword evidence="4" id="KW-0804">Transcription</keyword>
<dbReference type="Gene3D" id="1.10.10.10">
    <property type="entry name" value="Winged helix-like DNA-binding domain superfamily/Winged helix DNA-binding domain"/>
    <property type="match status" value="1"/>
</dbReference>
<reference evidence="8" key="2">
    <citation type="submission" date="2019-01" db="EMBL/GenBank/DDBJ databases">
        <title>Sinorhodobacter populi sp. nov. isolated from the symptomatic bark tissue of Populus euramericana canker.</title>
        <authorList>
            <person name="Li Y."/>
        </authorList>
    </citation>
    <scope>NUCLEOTIDE SEQUENCE [LARGE SCALE GENOMIC DNA]</scope>
    <source>
        <strain evidence="8">CGMCC 1.12963</strain>
    </source>
</reference>
<comment type="caution">
    <text evidence="7">The sequence shown here is derived from an EMBL/GenBank/DDBJ whole genome shotgun (WGS) entry which is preliminary data.</text>
</comment>
<protein>
    <submittedName>
        <fullName evidence="7">LysR family transcriptional regulator</fullName>
    </submittedName>
</protein>
<evidence type="ECO:0000256" key="2">
    <source>
        <dbReference type="ARBA" id="ARBA00023015"/>
    </source>
</evidence>
<organism evidence="7 8">
    <name type="scientific">Paenirhodobacter huangdaonensis</name>
    <dbReference type="NCBI Taxonomy" id="2501515"/>
    <lineage>
        <taxon>Bacteria</taxon>
        <taxon>Pseudomonadati</taxon>
        <taxon>Pseudomonadota</taxon>
        <taxon>Alphaproteobacteria</taxon>
        <taxon>Rhodobacterales</taxon>
        <taxon>Rhodobacter group</taxon>
        <taxon>Paenirhodobacter</taxon>
    </lineage>
</organism>
<name>A0A443LJY9_9RHOB</name>
<dbReference type="CDD" id="cd05466">
    <property type="entry name" value="PBP2_LTTR_substrate"/>
    <property type="match status" value="1"/>
</dbReference>
<dbReference type="PROSITE" id="PS50931">
    <property type="entry name" value="HTH_LYSR"/>
    <property type="match status" value="1"/>
</dbReference>
<evidence type="ECO:0000256" key="1">
    <source>
        <dbReference type="ARBA" id="ARBA00009437"/>
    </source>
</evidence>
<dbReference type="InterPro" id="IPR036388">
    <property type="entry name" value="WH-like_DNA-bd_sf"/>
</dbReference>
<evidence type="ECO:0000259" key="6">
    <source>
        <dbReference type="PROSITE" id="PS50931"/>
    </source>
</evidence>
<reference evidence="7 8" key="1">
    <citation type="submission" date="2019-01" db="EMBL/GenBank/DDBJ databases">
        <title>Sinorhodobacter populi sp. nov. isolated from the symptomatic bark tissue of Populus euramericana canker.</title>
        <authorList>
            <person name="Xu G."/>
        </authorList>
    </citation>
    <scope>NUCLEOTIDE SEQUENCE [LARGE SCALE GENOMIC DNA]</scope>
    <source>
        <strain evidence="7 8">CGMCC 1.12963</strain>
    </source>
</reference>
<evidence type="ECO:0000256" key="4">
    <source>
        <dbReference type="ARBA" id="ARBA00023163"/>
    </source>
</evidence>
<keyword evidence="2" id="KW-0805">Transcription regulation</keyword>
<dbReference type="FunFam" id="1.10.10.10:FF:000001">
    <property type="entry name" value="LysR family transcriptional regulator"/>
    <property type="match status" value="1"/>
</dbReference>
<gene>
    <name evidence="7" type="ORF">EOW66_16750</name>
</gene>
<dbReference type="Gene3D" id="3.40.190.290">
    <property type="match status" value="1"/>
</dbReference>
<dbReference type="Pfam" id="PF03466">
    <property type="entry name" value="LysR_substrate"/>
    <property type="match status" value="1"/>
</dbReference>
<proteinExistence type="inferred from homology"/>
<comment type="similarity">
    <text evidence="1">Belongs to the LysR transcriptional regulatory family.</text>
</comment>
<dbReference type="InterPro" id="IPR005119">
    <property type="entry name" value="LysR_subst-bd"/>
</dbReference>
<dbReference type="AlphaFoldDB" id="A0A443LJY9"/>
<dbReference type="SUPFAM" id="SSF46785">
    <property type="entry name" value="Winged helix' DNA-binding domain"/>
    <property type="match status" value="1"/>
</dbReference>
<dbReference type="SUPFAM" id="SSF53850">
    <property type="entry name" value="Periplasmic binding protein-like II"/>
    <property type="match status" value="1"/>
</dbReference>
<sequence length="327" mass="35240">MAGRHGPAVAQTSRCPPRERPAPAAARPGAGGRMATLTELRAFHLVAEAGGFSQAARERSVSQSTLSAQVRGLERVSGVRMFERKARGITLTAEGERLYAITQRMFAAEQEARHLLSGGVALQGGHLRLIADGAPIPVRILSSLSRTNPALSFNLTVSNSQTVNEALLDYRADIGISAHLPSDPRLRAQPFAQAALTAMVPATHPLARRPFLTLAEMIRHKMVIREKGSQTRAVLEDNLVAQKLEFDSVQEVGRQDAVREMVAAGFGIGVAVTLETTPDQRLAFLPIADAAIRLTEYVICLDERRRNPMVGAFIRAAMAIDWSAAGA</sequence>
<dbReference type="PANTHER" id="PTHR30126">
    <property type="entry name" value="HTH-TYPE TRANSCRIPTIONAL REGULATOR"/>
    <property type="match status" value="1"/>
</dbReference>
<accession>A0A443LJY9</accession>
<dbReference type="EMBL" id="SAVA01000011">
    <property type="protein sequence ID" value="RWR49520.1"/>
    <property type="molecule type" value="Genomic_DNA"/>
</dbReference>
<evidence type="ECO:0000313" key="7">
    <source>
        <dbReference type="EMBL" id="RWR49520.1"/>
    </source>
</evidence>
<dbReference type="GO" id="GO:0000976">
    <property type="term" value="F:transcription cis-regulatory region binding"/>
    <property type="evidence" value="ECO:0007669"/>
    <property type="project" value="TreeGrafter"/>
</dbReference>
<keyword evidence="8" id="KW-1185">Reference proteome</keyword>
<dbReference type="InterPro" id="IPR000847">
    <property type="entry name" value="LysR_HTH_N"/>
</dbReference>
<feature type="domain" description="HTH lysR-type" evidence="6">
    <location>
        <begin position="36"/>
        <end position="92"/>
    </location>
</feature>
<dbReference type="GO" id="GO:0003700">
    <property type="term" value="F:DNA-binding transcription factor activity"/>
    <property type="evidence" value="ECO:0007669"/>
    <property type="project" value="InterPro"/>
</dbReference>